<dbReference type="AlphaFoldDB" id="A0A8J7W122"/>
<reference evidence="2" key="1">
    <citation type="submission" date="2021-04" db="EMBL/GenBank/DDBJ databases">
        <title>Sinoanaerobacter chloroacetimidivorans sp. nov., an obligate anaerobic bacterium isolated from anaerobic sludge.</title>
        <authorList>
            <person name="Bao Y."/>
        </authorList>
    </citation>
    <scope>NUCLEOTIDE SEQUENCE</scope>
    <source>
        <strain evidence="2">BAD-6</strain>
    </source>
</reference>
<organism evidence="2 3">
    <name type="scientific">Sinanaerobacter chloroacetimidivorans</name>
    <dbReference type="NCBI Taxonomy" id="2818044"/>
    <lineage>
        <taxon>Bacteria</taxon>
        <taxon>Bacillati</taxon>
        <taxon>Bacillota</taxon>
        <taxon>Clostridia</taxon>
        <taxon>Peptostreptococcales</taxon>
        <taxon>Anaerovoracaceae</taxon>
        <taxon>Sinanaerobacter</taxon>
    </lineage>
</organism>
<evidence type="ECO:0000313" key="2">
    <source>
        <dbReference type="EMBL" id="MBR0598857.1"/>
    </source>
</evidence>
<sequence>MKQSIKFNLNHKPLDFIFILSLLCIFAIGSLLVVVLGANIYKEITSSMDSNFQFRTPLSYISTKVRQNDDYQSVRVEEKEGTDALVLSRSDGGEICETWIYEYDQSLCEVYITKGTSFQLADGIAMIPSYGLEISLENNLLKLQAKDQQGMARSLTISLRTQQGGDSL</sequence>
<keyword evidence="3" id="KW-1185">Reference proteome</keyword>
<keyword evidence="1" id="KW-1133">Transmembrane helix</keyword>
<dbReference type="RefSeq" id="WP_227018986.1">
    <property type="nucleotide sequence ID" value="NZ_JAGSND010000009.1"/>
</dbReference>
<comment type="caution">
    <text evidence="2">The sequence shown here is derived from an EMBL/GenBank/DDBJ whole genome shotgun (WGS) entry which is preliminary data.</text>
</comment>
<protein>
    <submittedName>
        <fullName evidence="2">DUF4860 domain-containing protein</fullName>
    </submittedName>
</protein>
<dbReference type="Pfam" id="PF16152">
    <property type="entry name" value="DUF4860"/>
    <property type="match status" value="1"/>
</dbReference>
<evidence type="ECO:0000256" key="1">
    <source>
        <dbReference type="SAM" id="Phobius"/>
    </source>
</evidence>
<dbReference type="InterPro" id="IPR032340">
    <property type="entry name" value="DUF4860"/>
</dbReference>
<keyword evidence="1" id="KW-0472">Membrane</keyword>
<gene>
    <name evidence="2" type="ORF">KCX82_13280</name>
</gene>
<keyword evidence="1" id="KW-0812">Transmembrane</keyword>
<feature type="transmembrane region" description="Helical" evidence="1">
    <location>
        <begin position="16"/>
        <end position="41"/>
    </location>
</feature>
<name>A0A8J7W122_9FIRM</name>
<proteinExistence type="predicted"/>
<dbReference type="Proteomes" id="UP000675664">
    <property type="component" value="Unassembled WGS sequence"/>
</dbReference>
<accession>A0A8J7W122</accession>
<evidence type="ECO:0000313" key="3">
    <source>
        <dbReference type="Proteomes" id="UP000675664"/>
    </source>
</evidence>
<dbReference type="EMBL" id="JAGSND010000009">
    <property type="protein sequence ID" value="MBR0598857.1"/>
    <property type="molecule type" value="Genomic_DNA"/>
</dbReference>
<reference evidence="2" key="2">
    <citation type="submission" date="2021-04" db="EMBL/GenBank/DDBJ databases">
        <authorList>
            <person name="Liu J."/>
        </authorList>
    </citation>
    <scope>NUCLEOTIDE SEQUENCE</scope>
    <source>
        <strain evidence="2">BAD-6</strain>
    </source>
</reference>